<dbReference type="Proteomes" id="UP000270757">
    <property type="component" value="Unassembled WGS sequence"/>
</dbReference>
<dbReference type="Gene3D" id="3.40.50.12780">
    <property type="entry name" value="N-terminal domain of ligase-like"/>
    <property type="match status" value="1"/>
</dbReference>
<proteinExistence type="inferred from homology"/>
<evidence type="ECO:0000259" key="6">
    <source>
        <dbReference type="Pfam" id="PF23024"/>
    </source>
</evidence>
<dbReference type="InterPro" id="IPR025110">
    <property type="entry name" value="AMP-bd_C"/>
</dbReference>
<comment type="caution">
    <text evidence="7">The sequence shown here is derived from an EMBL/GenBank/DDBJ whole genome shotgun (WGS) entry which is preliminary data.</text>
</comment>
<dbReference type="SUPFAM" id="SSF56801">
    <property type="entry name" value="Acetyl-CoA synthetase-like"/>
    <property type="match status" value="1"/>
</dbReference>
<evidence type="ECO:0000256" key="1">
    <source>
        <dbReference type="ARBA" id="ARBA00006432"/>
    </source>
</evidence>
<protein>
    <submittedName>
        <fullName evidence="7">Fatty acyl-AMP ligase</fullName>
    </submittedName>
</protein>
<comment type="similarity">
    <text evidence="1">Belongs to the ATP-dependent AMP-binding enzyme family.</text>
</comment>
<keyword evidence="3" id="KW-0276">Fatty acid metabolism</keyword>
<dbReference type="InterPro" id="IPR040097">
    <property type="entry name" value="FAAL/FAAC"/>
</dbReference>
<keyword evidence="2 7" id="KW-0436">Ligase</keyword>
<dbReference type="GO" id="GO:0071766">
    <property type="term" value="P:Actinobacterium-type cell wall biogenesis"/>
    <property type="evidence" value="ECO:0007669"/>
    <property type="project" value="UniProtKB-ARBA"/>
</dbReference>
<evidence type="ECO:0000256" key="4">
    <source>
        <dbReference type="ARBA" id="ARBA00023098"/>
    </source>
</evidence>
<dbReference type="Pfam" id="PF00501">
    <property type="entry name" value="AMP-binding"/>
    <property type="match status" value="1"/>
</dbReference>
<evidence type="ECO:0000256" key="2">
    <source>
        <dbReference type="ARBA" id="ARBA00022598"/>
    </source>
</evidence>
<keyword evidence="4" id="KW-0443">Lipid metabolism</keyword>
<dbReference type="FunFam" id="3.40.50.12780:FF:000013">
    <property type="entry name" value="Long-chain-fatty-acid--AMP ligase FadD32"/>
    <property type="match status" value="1"/>
</dbReference>
<evidence type="ECO:0000313" key="8">
    <source>
        <dbReference type="Proteomes" id="UP000270757"/>
    </source>
</evidence>
<dbReference type="PANTHER" id="PTHR22754:SF32">
    <property type="entry name" value="DISCO-INTERACTING PROTEIN 2"/>
    <property type="match status" value="1"/>
</dbReference>
<evidence type="ECO:0000313" key="7">
    <source>
        <dbReference type="EMBL" id="RJT44153.1"/>
    </source>
</evidence>
<dbReference type="PANTHER" id="PTHR22754">
    <property type="entry name" value="DISCO-INTERACTING PROTEIN 2 DIP2 -RELATED"/>
    <property type="match status" value="1"/>
</dbReference>
<evidence type="ECO:0000259" key="5">
    <source>
        <dbReference type="Pfam" id="PF00501"/>
    </source>
</evidence>
<dbReference type="GO" id="GO:0005886">
    <property type="term" value="C:plasma membrane"/>
    <property type="evidence" value="ECO:0007669"/>
    <property type="project" value="TreeGrafter"/>
</dbReference>
<accession>A0A3A5LA99</accession>
<dbReference type="InterPro" id="IPR042099">
    <property type="entry name" value="ANL_N_sf"/>
</dbReference>
<dbReference type="CDD" id="cd05931">
    <property type="entry name" value="FAAL"/>
    <property type="match status" value="1"/>
</dbReference>
<gene>
    <name evidence="7" type="ORF">D6J04_12935</name>
</gene>
<feature type="domain" description="AMP-dependent synthetase/ligase" evidence="5">
    <location>
        <begin position="14"/>
        <end position="423"/>
    </location>
</feature>
<feature type="domain" description="AMP-binding enzyme C-terminal" evidence="6">
    <location>
        <begin position="465"/>
        <end position="575"/>
    </location>
</feature>
<dbReference type="Pfam" id="PF23024">
    <property type="entry name" value="AMP-dom_DIP2-like"/>
    <property type="match status" value="1"/>
</dbReference>
<dbReference type="GeneID" id="48947747"/>
<dbReference type="Gene3D" id="3.30.300.30">
    <property type="match status" value="1"/>
</dbReference>
<dbReference type="RefSeq" id="WP_115300836.1">
    <property type="nucleotide sequence ID" value="NZ_CAAAIR010000007.1"/>
</dbReference>
<dbReference type="GO" id="GO:0070566">
    <property type="term" value="F:adenylyltransferase activity"/>
    <property type="evidence" value="ECO:0007669"/>
    <property type="project" value="TreeGrafter"/>
</dbReference>
<dbReference type="InterPro" id="IPR045851">
    <property type="entry name" value="AMP-bd_C_sf"/>
</dbReference>
<evidence type="ECO:0000256" key="3">
    <source>
        <dbReference type="ARBA" id="ARBA00022832"/>
    </source>
</evidence>
<name>A0A3A5LA99_9GAMM</name>
<dbReference type="InterPro" id="IPR000873">
    <property type="entry name" value="AMP-dep_synth/lig_dom"/>
</dbReference>
<dbReference type="GO" id="GO:0006633">
    <property type="term" value="P:fatty acid biosynthetic process"/>
    <property type="evidence" value="ECO:0007669"/>
    <property type="project" value="TreeGrafter"/>
</dbReference>
<organism evidence="7 8">
    <name type="scientific">Legionella taurinensis</name>
    <dbReference type="NCBI Taxonomy" id="70611"/>
    <lineage>
        <taxon>Bacteria</taxon>
        <taxon>Pseudomonadati</taxon>
        <taxon>Pseudomonadota</taxon>
        <taxon>Gammaproteobacteria</taxon>
        <taxon>Legionellales</taxon>
        <taxon>Legionellaceae</taxon>
        <taxon>Legionella</taxon>
    </lineage>
</organism>
<dbReference type="GO" id="GO:0016874">
    <property type="term" value="F:ligase activity"/>
    <property type="evidence" value="ECO:0007669"/>
    <property type="project" value="UniProtKB-KW"/>
</dbReference>
<dbReference type="EMBL" id="QZWB01000017">
    <property type="protein sequence ID" value="RJT44153.1"/>
    <property type="molecule type" value="Genomic_DNA"/>
</dbReference>
<dbReference type="AlphaFoldDB" id="A0A3A5LA99"/>
<reference evidence="7 8" key="1">
    <citation type="submission" date="2018-09" db="EMBL/GenBank/DDBJ databases">
        <title>Draft genome sequences of Legionella taurinensis isolated from water samples.</title>
        <authorList>
            <person name="Chakeri A."/>
            <person name="Allerberger F."/>
            <person name="Kundi M."/>
            <person name="Ruppitsch W."/>
            <person name="Schmid D."/>
        </authorList>
    </citation>
    <scope>NUCLEOTIDE SEQUENCE [LARGE SCALE GENOMIC DNA]</scope>
    <source>
        <strain evidence="7 8">4570-18-6</strain>
    </source>
</reference>
<sequence length="575" mass="64863">MNSFYNVLKQASLEVPQKVAFLFTKSGTELDESVTYSELELRARAVSNRLIAEGTLQDRVILLCHPGIDFIVGYFACLRAGMIAVPCFPPTNAPLIDKLHLICQNAKPGHVLTTSSVLDTLKMQQSNLESPVALLPTDQQRTLTKINDILKLRLIVIDDSKDNDLDDKGNGVKLDDVAFLQYTSGSTQQPKGVMVTHRNLFANMQIITRECRMCQDDFSVYWLPPYHDMGLIGGILAPVFCRYTSLLMNPNSFLKYPLRWLKLLSDYKGTISSVPNFAYDYCVDRIGDDQLSELDLRGWRLAACGAEPIHTETLERFYEKFKVCGFHKNFYGPCYGMAEVVLFVSIYHQEFNHGVYQLDSASLARNQIIESVPGQIAKSLITVGIPSSDYRIEIVNPADNSICPELTVGEIWVTGESVALGYWNFPEETDRIFHAYLNTGEGPFLRTGDYGFFKDGMLFITGRMKEVIIINGHNYYPQDIELKIETSIPTLRLGSTIAFGTERNNKEELVIIAGVKLLDNDSQEQLINQIQTVVNTHFKLTVSEIKLVNSEAIKKTTSGKKRRIIIKNKYEKNEL</sequence>